<proteinExistence type="predicted"/>
<dbReference type="InterPro" id="IPR016155">
    <property type="entry name" value="Mopterin_synth/thiamin_S_b"/>
</dbReference>
<protein>
    <submittedName>
        <fullName evidence="1">Unannotated protein</fullName>
    </submittedName>
</protein>
<dbReference type="InterPro" id="IPR012675">
    <property type="entry name" value="Beta-grasp_dom_sf"/>
</dbReference>
<dbReference type="AlphaFoldDB" id="A0A6J7IT54"/>
<dbReference type="SUPFAM" id="SSF54285">
    <property type="entry name" value="MoaD/ThiS"/>
    <property type="match status" value="1"/>
</dbReference>
<accession>A0A6J7IT54</accession>
<dbReference type="CDD" id="cd17074">
    <property type="entry name" value="Ubl_CysO_like"/>
    <property type="match status" value="1"/>
</dbReference>
<organism evidence="1">
    <name type="scientific">freshwater metagenome</name>
    <dbReference type="NCBI Taxonomy" id="449393"/>
    <lineage>
        <taxon>unclassified sequences</taxon>
        <taxon>metagenomes</taxon>
        <taxon>ecological metagenomes</taxon>
    </lineage>
</organism>
<gene>
    <name evidence="1" type="ORF">UFOPK3609_02116</name>
</gene>
<dbReference type="InterPro" id="IPR003749">
    <property type="entry name" value="ThiS/MoaD-like"/>
</dbReference>
<dbReference type="Pfam" id="PF02597">
    <property type="entry name" value="ThiS"/>
    <property type="match status" value="1"/>
</dbReference>
<dbReference type="PANTHER" id="PTHR38031">
    <property type="entry name" value="SULFUR CARRIER PROTEIN SLR0821-RELATED"/>
    <property type="match status" value="1"/>
</dbReference>
<dbReference type="EMBL" id="CAFBMQ010000423">
    <property type="protein sequence ID" value="CAB4934398.1"/>
    <property type="molecule type" value="Genomic_DNA"/>
</dbReference>
<evidence type="ECO:0000313" key="1">
    <source>
        <dbReference type="EMBL" id="CAB4934398.1"/>
    </source>
</evidence>
<dbReference type="InterPro" id="IPR052045">
    <property type="entry name" value="Sulfur_Carrier/Prot_Modifier"/>
</dbReference>
<dbReference type="PANTHER" id="PTHR38031:SF1">
    <property type="entry name" value="SULFUR CARRIER PROTEIN CYSO"/>
    <property type="match status" value="1"/>
</dbReference>
<reference evidence="1" key="1">
    <citation type="submission" date="2020-05" db="EMBL/GenBank/DDBJ databases">
        <authorList>
            <person name="Chiriac C."/>
            <person name="Salcher M."/>
            <person name="Ghai R."/>
            <person name="Kavagutti S V."/>
        </authorList>
    </citation>
    <scope>NUCLEOTIDE SEQUENCE</scope>
</reference>
<dbReference type="Gene3D" id="3.10.20.30">
    <property type="match status" value="1"/>
</dbReference>
<sequence length="131" mass="13736">MGPCEGAGWNAGQVLTVPPCSDRPRCVLREASPNPTEGTTMAIEVRIPTILRTHTGGNKIVSGSGSTLSALVDDIDGQHPGIKGRLVTDEGKLHRFVNVYVNDEDVRFTGALDTELKDGDSVTILPAVAGG</sequence>
<name>A0A6J7IT54_9ZZZZ</name>